<evidence type="ECO:0000256" key="4">
    <source>
        <dbReference type="ARBA" id="ARBA00022989"/>
    </source>
</evidence>
<dbReference type="RefSeq" id="WP_301807587.1">
    <property type="nucleotide sequence ID" value="NZ_JAUJZH010000006.1"/>
</dbReference>
<evidence type="ECO:0000313" key="8">
    <source>
        <dbReference type="Proteomes" id="UP001169027"/>
    </source>
</evidence>
<dbReference type="PANTHER" id="PTHR30213">
    <property type="entry name" value="INNER MEMBRANE PROTEIN YHJD"/>
    <property type="match status" value="1"/>
</dbReference>
<comment type="subcellular location">
    <subcellularLocation>
        <location evidence="1">Cell membrane</location>
        <topology evidence="1">Multi-pass membrane protein</topology>
    </subcellularLocation>
</comment>
<dbReference type="EMBL" id="JAUKVY010000006">
    <property type="protein sequence ID" value="MDO1532625.1"/>
    <property type="molecule type" value="Genomic_DNA"/>
</dbReference>
<sequence length="376" mass="39963">MNWKQLFALCRKAVGAWADDYAPSMGAAISYYTIFSLAPLLVIVIAIAGALFGRDAAQAQIVAQVAGLVGQEGATAVEALLRSVADPERGRIAGIISAIVLLVGATTVFAELQSAMDRIWHVPEKDKPSGVWSVLRARLLSFGLILGLAFLLMVSLMVSAGLAAFDGWFGGLLPGWEAVLQILNEAISVAIIALLFAMIFKLMPTAPIAWRDVWIGAAVTAILFELGKFAIGMYLGKSGVRESFAAAGSLVVLVAWVYYAAQIFLLGAEFTKVYADSHGSLAGVKAQQATEMAAEVAEAGTAIVESRTVASTGPQETEATALALERAQRFRQRATAAFARQVIVLAILVVANAAAKRSIQRQRRRLAASRKDLRAD</sequence>
<dbReference type="NCBIfam" id="TIGR00765">
    <property type="entry name" value="yihY_not_rbn"/>
    <property type="match status" value="1"/>
</dbReference>
<evidence type="ECO:0000256" key="1">
    <source>
        <dbReference type="ARBA" id="ARBA00004651"/>
    </source>
</evidence>
<feature type="transmembrane region" description="Helical" evidence="6">
    <location>
        <begin position="139"/>
        <end position="165"/>
    </location>
</feature>
<feature type="transmembrane region" description="Helical" evidence="6">
    <location>
        <begin position="338"/>
        <end position="355"/>
    </location>
</feature>
<keyword evidence="2" id="KW-1003">Cell membrane</keyword>
<protein>
    <submittedName>
        <fullName evidence="7">YihY/virulence factor BrkB family protein</fullName>
    </submittedName>
</protein>
<accession>A0ABT8S1C5</accession>
<evidence type="ECO:0000256" key="2">
    <source>
        <dbReference type="ARBA" id="ARBA00022475"/>
    </source>
</evidence>
<gene>
    <name evidence="7" type="ORF">Q2T77_10030</name>
</gene>
<feature type="transmembrane region" description="Helical" evidence="6">
    <location>
        <begin position="28"/>
        <end position="52"/>
    </location>
</feature>
<dbReference type="Pfam" id="PF03631">
    <property type="entry name" value="Virul_fac_BrkB"/>
    <property type="match status" value="1"/>
</dbReference>
<proteinExistence type="predicted"/>
<feature type="transmembrane region" description="Helical" evidence="6">
    <location>
        <begin position="92"/>
        <end position="110"/>
    </location>
</feature>
<organism evidence="7 8">
    <name type="scientific">Variovorax ginsengisoli</name>
    <dbReference type="NCBI Taxonomy" id="363844"/>
    <lineage>
        <taxon>Bacteria</taxon>
        <taxon>Pseudomonadati</taxon>
        <taxon>Pseudomonadota</taxon>
        <taxon>Betaproteobacteria</taxon>
        <taxon>Burkholderiales</taxon>
        <taxon>Comamonadaceae</taxon>
        <taxon>Variovorax</taxon>
    </lineage>
</organism>
<reference evidence="7" key="1">
    <citation type="submission" date="2023-06" db="EMBL/GenBank/DDBJ databases">
        <authorList>
            <person name="Jiang Y."/>
            <person name="Liu Q."/>
        </authorList>
    </citation>
    <scope>NUCLEOTIDE SEQUENCE</scope>
    <source>
        <strain evidence="7">CGMCC 1.12090</strain>
    </source>
</reference>
<feature type="transmembrane region" description="Helical" evidence="6">
    <location>
        <begin position="186"/>
        <end position="207"/>
    </location>
</feature>
<dbReference type="Proteomes" id="UP001169027">
    <property type="component" value="Unassembled WGS sequence"/>
</dbReference>
<evidence type="ECO:0000256" key="5">
    <source>
        <dbReference type="ARBA" id="ARBA00023136"/>
    </source>
</evidence>
<dbReference type="InterPro" id="IPR017039">
    <property type="entry name" value="Virul_fac_BrkB"/>
</dbReference>
<comment type="caution">
    <text evidence="7">The sequence shown here is derived from an EMBL/GenBank/DDBJ whole genome shotgun (WGS) entry which is preliminary data.</text>
</comment>
<evidence type="ECO:0000256" key="6">
    <source>
        <dbReference type="SAM" id="Phobius"/>
    </source>
</evidence>
<evidence type="ECO:0000256" key="3">
    <source>
        <dbReference type="ARBA" id="ARBA00022692"/>
    </source>
</evidence>
<dbReference type="PANTHER" id="PTHR30213:SF1">
    <property type="entry name" value="INNER MEMBRANE PROTEIN YHJD"/>
    <property type="match status" value="1"/>
</dbReference>
<keyword evidence="3 6" id="KW-0812">Transmembrane</keyword>
<feature type="transmembrane region" description="Helical" evidence="6">
    <location>
        <begin position="243"/>
        <end position="261"/>
    </location>
</feature>
<keyword evidence="5 6" id="KW-0472">Membrane</keyword>
<name>A0ABT8S1C5_9BURK</name>
<feature type="transmembrane region" description="Helical" evidence="6">
    <location>
        <begin position="213"/>
        <end position="231"/>
    </location>
</feature>
<keyword evidence="4 6" id="KW-1133">Transmembrane helix</keyword>
<evidence type="ECO:0000313" key="7">
    <source>
        <dbReference type="EMBL" id="MDO1532625.1"/>
    </source>
</evidence>
<keyword evidence="8" id="KW-1185">Reference proteome</keyword>